<proteinExistence type="inferred from homology"/>
<dbReference type="InterPro" id="IPR014731">
    <property type="entry name" value="ETF_asu_C"/>
</dbReference>
<feature type="binding site" evidence="7">
    <location>
        <position position="361"/>
    </location>
    <ligand>
        <name>FAD</name>
        <dbReference type="ChEBI" id="CHEBI:57692"/>
    </ligand>
</feature>
<evidence type="ECO:0000256" key="4">
    <source>
        <dbReference type="ARBA" id="ARBA00022827"/>
    </source>
</evidence>
<dbReference type="Proteomes" id="UP001065549">
    <property type="component" value="Unassembled WGS sequence"/>
</dbReference>
<keyword evidence="2" id="KW-0285">Flavoprotein</keyword>
<keyword evidence="10" id="KW-1185">Reference proteome</keyword>
<dbReference type="SMART" id="SM00893">
    <property type="entry name" value="ETF"/>
    <property type="match status" value="1"/>
</dbReference>
<name>A0A9J6QXL9_9FIRM</name>
<dbReference type="Gene3D" id="3.30.70.20">
    <property type="match status" value="1"/>
</dbReference>
<dbReference type="InterPro" id="IPR017900">
    <property type="entry name" value="4Fe4S_Fe_S_CS"/>
</dbReference>
<keyword evidence="4 7" id="KW-0274">FAD</keyword>
<feature type="domain" description="4Fe-4S ferredoxin-type" evidence="8">
    <location>
        <begin position="1"/>
        <end position="30"/>
    </location>
</feature>
<evidence type="ECO:0000256" key="3">
    <source>
        <dbReference type="ARBA" id="ARBA00022723"/>
    </source>
</evidence>
<dbReference type="InterPro" id="IPR014729">
    <property type="entry name" value="Rossmann-like_a/b/a_fold"/>
</dbReference>
<keyword evidence="6" id="KW-0411">Iron-sulfur</keyword>
<accession>A0A9J6QXL9</accession>
<dbReference type="GO" id="GO:0046872">
    <property type="term" value="F:metal ion binding"/>
    <property type="evidence" value="ECO:0007669"/>
    <property type="project" value="UniProtKB-KW"/>
</dbReference>
<dbReference type="InterPro" id="IPR001308">
    <property type="entry name" value="ETF_a/FixB"/>
</dbReference>
<dbReference type="PROSITE" id="PS00198">
    <property type="entry name" value="4FE4S_FER_1"/>
    <property type="match status" value="1"/>
</dbReference>
<reference evidence="9" key="1">
    <citation type="submission" date="2022-09" db="EMBL/GenBank/DDBJ databases">
        <title>Culturomic study of gut microbiota in children with autism spectrum disorder.</title>
        <authorList>
            <person name="Efimov B.A."/>
            <person name="Chaplin A.V."/>
            <person name="Sokolova S.R."/>
            <person name="Pikina A.P."/>
            <person name="Korzhanova M."/>
            <person name="Belova V."/>
            <person name="Korostin D."/>
        </authorList>
    </citation>
    <scope>NUCLEOTIDE SEQUENCE</scope>
    <source>
        <strain evidence="9">ASD5510</strain>
    </source>
</reference>
<dbReference type="SUPFAM" id="SSF54862">
    <property type="entry name" value="4Fe-4S ferredoxins"/>
    <property type="match status" value="1"/>
</dbReference>
<evidence type="ECO:0000256" key="7">
    <source>
        <dbReference type="PIRSR" id="PIRSR000089-1"/>
    </source>
</evidence>
<evidence type="ECO:0000256" key="6">
    <source>
        <dbReference type="ARBA" id="ARBA00023014"/>
    </source>
</evidence>
<dbReference type="InterPro" id="IPR029035">
    <property type="entry name" value="DHS-like_NAD/FAD-binding_dom"/>
</dbReference>
<dbReference type="GO" id="GO:0009055">
    <property type="term" value="F:electron transfer activity"/>
    <property type="evidence" value="ECO:0007669"/>
    <property type="project" value="InterPro"/>
</dbReference>
<dbReference type="PANTHER" id="PTHR43153">
    <property type="entry name" value="ELECTRON TRANSFER FLAVOPROTEIN ALPHA"/>
    <property type="match status" value="1"/>
</dbReference>
<dbReference type="FunFam" id="3.40.50.1220:FF:000001">
    <property type="entry name" value="Electron transfer flavoprotein, alpha subunit"/>
    <property type="match status" value="1"/>
</dbReference>
<protein>
    <submittedName>
        <fullName evidence="9">Electron transfer flavoprotein subunit alpha</fullName>
    </submittedName>
</protein>
<keyword evidence="3" id="KW-0479">Metal-binding</keyword>
<evidence type="ECO:0000256" key="5">
    <source>
        <dbReference type="ARBA" id="ARBA00023004"/>
    </source>
</evidence>
<dbReference type="Pfam" id="PF01012">
    <property type="entry name" value="ETF"/>
    <property type="match status" value="1"/>
</dbReference>
<comment type="cofactor">
    <cofactor evidence="7">
        <name>FAD</name>
        <dbReference type="ChEBI" id="CHEBI:57692"/>
    </cofactor>
    <text evidence="7">Binds 1 FAD per dimer.</text>
</comment>
<dbReference type="EMBL" id="JAOSHN010000008">
    <property type="protein sequence ID" value="MCU7380235.1"/>
    <property type="molecule type" value="Genomic_DNA"/>
</dbReference>
<dbReference type="GO" id="GO:0033539">
    <property type="term" value="P:fatty acid beta-oxidation using acyl-CoA dehydrogenase"/>
    <property type="evidence" value="ECO:0007669"/>
    <property type="project" value="TreeGrafter"/>
</dbReference>
<dbReference type="Gene3D" id="3.40.50.620">
    <property type="entry name" value="HUPs"/>
    <property type="match status" value="1"/>
</dbReference>
<feature type="domain" description="4Fe-4S ferredoxin-type" evidence="8">
    <location>
        <begin position="32"/>
        <end position="58"/>
    </location>
</feature>
<dbReference type="InterPro" id="IPR014730">
    <property type="entry name" value="ETF_a/b_N"/>
</dbReference>
<dbReference type="SUPFAM" id="SSF52402">
    <property type="entry name" value="Adenine nucleotide alpha hydrolases-like"/>
    <property type="match status" value="1"/>
</dbReference>
<feature type="binding site" evidence="7">
    <location>
        <begin position="309"/>
        <end position="310"/>
    </location>
    <ligand>
        <name>FAD</name>
        <dbReference type="ChEBI" id="CHEBI:57692"/>
    </ligand>
</feature>
<dbReference type="AlphaFoldDB" id="A0A9J6QXL9"/>
<dbReference type="CDD" id="cd01715">
    <property type="entry name" value="ETF_alpha"/>
    <property type="match status" value="1"/>
</dbReference>
<evidence type="ECO:0000313" key="9">
    <source>
        <dbReference type="EMBL" id="MCU7380235.1"/>
    </source>
</evidence>
<dbReference type="SUPFAM" id="SSF52467">
    <property type="entry name" value="DHS-like NAD/FAD-binding domain"/>
    <property type="match status" value="1"/>
</dbReference>
<dbReference type="PIRSF" id="PIRSF000089">
    <property type="entry name" value="Electra_flavoP_a"/>
    <property type="match status" value="1"/>
</dbReference>
<gene>
    <name evidence="9" type="ORF">OBO34_18040</name>
</gene>
<feature type="binding site" evidence="7">
    <location>
        <begin position="340"/>
        <end position="347"/>
    </location>
    <ligand>
        <name>FAD</name>
        <dbReference type="ChEBI" id="CHEBI:57692"/>
    </ligand>
</feature>
<dbReference type="InterPro" id="IPR017896">
    <property type="entry name" value="4Fe4S_Fe-S-bd"/>
</dbReference>
<evidence type="ECO:0000259" key="8">
    <source>
        <dbReference type="PROSITE" id="PS51379"/>
    </source>
</evidence>
<dbReference type="Pfam" id="PF13237">
    <property type="entry name" value="Fer4_10"/>
    <property type="match status" value="1"/>
</dbReference>
<organism evidence="9 10">
    <name type="scientific">Hominibacterium faecale</name>
    <dbReference type="NCBI Taxonomy" id="2839743"/>
    <lineage>
        <taxon>Bacteria</taxon>
        <taxon>Bacillati</taxon>
        <taxon>Bacillota</taxon>
        <taxon>Clostridia</taxon>
        <taxon>Peptostreptococcales</taxon>
        <taxon>Anaerovoracaceae</taxon>
        <taxon>Hominibacterium</taxon>
    </lineage>
</organism>
<dbReference type="GO" id="GO:0050660">
    <property type="term" value="F:flavin adenine dinucleotide binding"/>
    <property type="evidence" value="ECO:0007669"/>
    <property type="project" value="InterPro"/>
</dbReference>
<evidence type="ECO:0000256" key="2">
    <source>
        <dbReference type="ARBA" id="ARBA00022630"/>
    </source>
</evidence>
<dbReference type="InterPro" id="IPR033947">
    <property type="entry name" value="ETF_alpha_N"/>
</dbReference>
<dbReference type="GO" id="GO:0051536">
    <property type="term" value="F:iron-sulfur cluster binding"/>
    <property type="evidence" value="ECO:0007669"/>
    <property type="project" value="UniProtKB-KW"/>
</dbReference>
<dbReference type="Pfam" id="PF00766">
    <property type="entry name" value="ETF_alpha"/>
    <property type="match status" value="1"/>
</dbReference>
<comment type="caution">
    <text evidence="9">The sequence shown here is derived from an EMBL/GenBank/DDBJ whole genome shotgun (WGS) entry which is preliminary data.</text>
</comment>
<dbReference type="Gene3D" id="3.40.50.1220">
    <property type="entry name" value="TPP-binding domain"/>
    <property type="match status" value="1"/>
</dbReference>
<keyword evidence="5" id="KW-0408">Iron</keyword>
<evidence type="ECO:0000313" key="10">
    <source>
        <dbReference type="Proteomes" id="UP001065549"/>
    </source>
</evidence>
<comment type="similarity">
    <text evidence="1">Belongs to the ETF alpha-subunit/FixB family.</text>
</comment>
<dbReference type="PANTHER" id="PTHR43153:SF1">
    <property type="entry name" value="ELECTRON TRANSFER FLAVOPROTEIN SUBUNIT ALPHA, MITOCHONDRIAL"/>
    <property type="match status" value="1"/>
</dbReference>
<dbReference type="RefSeq" id="WP_253020262.1">
    <property type="nucleotide sequence ID" value="NZ_JAOSHN010000008.1"/>
</dbReference>
<evidence type="ECO:0000256" key="1">
    <source>
        <dbReference type="ARBA" id="ARBA00005817"/>
    </source>
</evidence>
<dbReference type="PROSITE" id="PS51379">
    <property type="entry name" value="4FE4S_FER_2"/>
    <property type="match status" value="2"/>
</dbReference>
<sequence>MAVKIINENCKGCELCVKACPFDAITMEHKTAVIQPGCTQCGNCIEVCKFDAIEKSEEAAQTFDREAYRCVWVFAEQREGKLMPAVAELLGEGRKLADELNTELCAVVLGHQISDLASELIGYGAEKVYIGDHQELDTYRTDAYTKVIGEAISAYKPEIVLLGATHIGRDLGPCLAVKADTGLTADCTRLEIGDEERNLHQTRPAFGGNLMATILCPHSRPQMATVRPGVMEAAVFDPQRQGTVIPLEVNFQKGDIRTKVLETVKSIKEQVSLSDADIIVSGGSGLGSGEGFALLEEFAKKLGGVVGASRAAVDAGWIDHSHLIGQTGSTVRPSIYFACGISGAIQHLAGMDGSDYIVAINKDAHAPIFQVADYGLIGDLYEIIPCIMEELDRSHE</sequence>